<evidence type="ECO:0000313" key="1">
    <source>
        <dbReference type="EMBL" id="KAK9703272.1"/>
    </source>
</evidence>
<evidence type="ECO:0000313" key="2">
    <source>
        <dbReference type="Proteomes" id="UP001458880"/>
    </source>
</evidence>
<comment type="caution">
    <text evidence="1">The sequence shown here is derived from an EMBL/GenBank/DDBJ whole genome shotgun (WGS) entry which is preliminary data.</text>
</comment>
<dbReference type="Proteomes" id="UP001458880">
    <property type="component" value="Unassembled WGS sequence"/>
</dbReference>
<organism evidence="1 2">
    <name type="scientific">Popillia japonica</name>
    <name type="common">Japanese beetle</name>
    <dbReference type="NCBI Taxonomy" id="7064"/>
    <lineage>
        <taxon>Eukaryota</taxon>
        <taxon>Metazoa</taxon>
        <taxon>Ecdysozoa</taxon>
        <taxon>Arthropoda</taxon>
        <taxon>Hexapoda</taxon>
        <taxon>Insecta</taxon>
        <taxon>Pterygota</taxon>
        <taxon>Neoptera</taxon>
        <taxon>Endopterygota</taxon>
        <taxon>Coleoptera</taxon>
        <taxon>Polyphaga</taxon>
        <taxon>Scarabaeiformia</taxon>
        <taxon>Scarabaeidae</taxon>
        <taxon>Rutelinae</taxon>
        <taxon>Popillia</taxon>
    </lineage>
</organism>
<dbReference type="EMBL" id="JASPKY010000373">
    <property type="protein sequence ID" value="KAK9703272.1"/>
    <property type="molecule type" value="Genomic_DNA"/>
</dbReference>
<dbReference type="AlphaFoldDB" id="A0AAW1JH19"/>
<accession>A0AAW1JH19</accession>
<keyword evidence="2" id="KW-1185">Reference proteome</keyword>
<name>A0AAW1JH19_POPJA</name>
<protein>
    <submittedName>
        <fullName evidence="1">Uncharacterized protein</fullName>
    </submittedName>
</protein>
<reference evidence="1 2" key="1">
    <citation type="journal article" date="2024" name="BMC Genomics">
        <title>De novo assembly and annotation of Popillia japonica's genome with initial clues to its potential as an invasive pest.</title>
        <authorList>
            <person name="Cucini C."/>
            <person name="Boschi S."/>
            <person name="Funari R."/>
            <person name="Cardaioli E."/>
            <person name="Iannotti N."/>
            <person name="Marturano G."/>
            <person name="Paoli F."/>
            <person name="Bruttini M."/>
            <person name="Carapelli A."/>
            <person name="Frati F."/>
            <person name="Nardi F."/>
        </authorList>
    </citation>
    <scope>NUCLEOTIDE SEQUENCE [LARGE SCALE GENOMIC DNA]</scope>
    <source>
        <strain evidence="1">DMR45628</strain>
    </source>
</reference>
<gene>
    <name evidence="1" type="ORF">QE152_g29444</name>
</gene>
<sequence>MTTKKQRKRAAACAYALLSGKYKRTHKCWVRERIKRRSNDGVMKKLLGELEREEGWVRERIKRRSNDGVMKKLLGELEREEGCLLMILIIY</sequence>
<proteinExistence type="predicted"/>